<dbReference type="RefSeq" id="WP_117284359.1">
    <property type="nucleotide sequence ID" value="NZ_JAMTCE010000006.1"/>
</dbReference>
<dbReference type="EMBL" id="QICA01000009">
    <property type="protein sequence ID" value="RNL37886.1"/>
    <property type="molecule type" value="Genomic_DNA"/>
</dbReference>
<evidence type="ECO:0000313" key="1">
    <source>
        <dbReference type="EMBL" id="RNL37886.1"/>
    </source>
</evidence>
<reference evidence="1 2" key="1">
    <citation type="journal article" date="2019" name="Microbiol. Resour. Announc.">
        <title>Draft Genome Sequences of Type Strains of Gordonibacter faecihominis, Paraeggerthella hongkongensis, Parvibacter caecicola,Slackia equolifaciens, Slackia faecicanis, and Slackia isoflavoniconvertens.</title>
        <authorList>
            <person name="Danylec N."/>
            <person name="Stoll D.A."/>
            <person name="Dotsch A."/>
            <person name="Huch M."/>
        </authorList>
    </citation>
    <scope>NUCLEOTIDE SEQUENCE [LARGE SCALE GENOMIC DNA]</scope>
    <source>
        <strain evidence="1 2">DSM 18785</strain>
    </source>
</reference>
<dbReference type="AlphaFoldDB" id="A0A3N0AUA5"/>
<keyword evidence="2" id="KW-1185">Reference proteome</keyword>
<comment type="caution">
    <text evidence="1">The sequence shown here is derived from an EMBL/GenBank/DDBJ whole genome shotgun (WGS) entry which is preliminary data.</text>
</comment>
<dbReference type="Proteomes" id="UP000278327">
    <property type="component" value="Unassembled WGS sequence"/>
</dbReference>
<organism evidence="1 2">
    <name type="scientific">Adlercreutzia equolifaciens subsp. celatus DSM 18785</name>
    <dbReference type="NCBI Taxonomy" id="1121021"/>
    <lineage>
        <taxon>Bacteria</taxon>
        <taxon>Bacillati</taxon>
        <taxon>Actinomycetota</taxon>
        <taxon>Coriobacteriia</taxon>
        <taxon>Eggerthellales</taxon>
        <taxon>Eggerthellaceae</taxon>
        <taxon>Adlercreutzia</taxon>
    </lineage>
</organism>
<name>A0A3N0AUA5_9ACTN</name>
<protein>
    <submittedName>
        <fullName evidence="1">Uncharacterized protein</fullName>
    </submittedName>
</protein>
<accession>A0A3N0AUA5</accession>
<sequence length="209" mass="22138">MPWKDMGKVVGDNGTIGNINSTYINNGGEPGVSVTKSGDDSAPDITFEFENLVNDPLTSSEIEQISNDTQLTSSSVLNGTGLTTLWSRIKTKFAPKSHTHDASDITAGELAAILIANGLIDTDMLAAGAVTTTKIADGAVTKDKLEKTLGDSLSQAVKPSLWGDAGNRSVTLPLATDNNGDLYMLIASADGKLIYRRWHEGINTNVWAK</sequence>
<evidence type="ECO:0000313" key="2">
    <source>
        <dbReference type="Proteomes" id="UP000278327"/>
    </source>
</evidence>
<gene>
    <name evidence="1" type="ORF">DMP10_06380</name>
</gene>
<proteinExistence type="predicted"/>